<dbReference type="GO" id="GO:0005524">
    <property type="term" value="F:ATP binding"/>
    <property type="evidence" value="ECO:0007669"/>
    <property type="project" value="UniProtKB-KW"/>
</dbReference>
<evidence type="ECO:0000256" key="1">
    <source>
        <dbReference type="ARBA" id="ARBA00005594"/>
    </source>
</evidence>
<dbReference type="InterPro" id="IPR001412">
    <property type="entry name" value="aa-tRNA-synth_I_CS"/>
</dbReference>
<comment type="caution">
    <text evidence="9">The sequence shown here is derived from an EMBL/GenBank/DDBJ whole genome shotgun (WGS) entry which is preliminary data.</text>
</comment>
<reference evidence="9" key="1">
    <citation type="submission" date="2009-10" db="EMBL/GenBank/DDBJ databases">
        <title>Diversity of trophic interactions inside an arsenic-rich microbial ecosystem.</title>
        <authorList>
            <person name="Bertin P.N."/>
            <person name="Heinrich-Salmeron A."/>
            <person name="Pelletier E."/>
            <person name="Goulhen-Chollet F."/>
            <person name="Arsene-Ploetze F."/>
            <person name="Gallien S."/>
            <person name="Calteau A."/>
            <person name="Vallenet D."/>
            <person name="Casiot C."/>
            <person name="Chane-Woon-Ming B."/>
            <person name="Giloteaux L."/>
            <person name="Barakat M."/>
            <person name="Bonnefoy V."/>
            <person name="Bruneel O."/>
            <person name="Chandler M."/>
            <person name="Cleiss J."/>
            <person name="Duran R."/>
            <person name="Elbaz-Poulichet F."/>
            <person name="Fonknechten N."/>
            <person name="Lauga B."/>
            <person name="Mornico D."/>
            <person name="Ortet P."/>
            <person name="Schaeffer C."/>
            <person name="Siguier P."/>
            <person name="Alexander Thil Smith A."/>
            <person name="Van Dorsselaer A."/>
            <person name="Weissenbach J."/>
            <person name="Medigue C."/>
            <person name="Le Paslier D."/>
        </authorList>
    </citation>
    <scope>NUCLEOTIDE SEQUENCE</scope>
</reference>
<evidence type="ECO:0000256" key="5">
    <source>
        <dbReference type="ARBA" id="ARBA00022840"/>
    </source>
</evidence>
<keyword evidence="3 9" id="KW-0436">Ligase</keyword>
<dbReference type="NCBIfam" id="TIGR00233">
    <property type="entry name" value="trpS"/>
    <property type="match status" value="1"/>
</dbReference>
<keyword evidence="7 9" id="KW-0030">Aminoacyl-tRNA synthetase</keyword>
<dbReference type="PRINTS" id="PR01039">
    <property type="entry name" value="TRNASYNTHTRP"/>
</dbReference>
<dbReference type="Pfam" id="PF00579">
    <property type="entry name" value="tRNA-synt_1b"/>
    <property type="match status" value="1"/>
</dbReference>
<evidence type="ECO:0000256" key="6">
    <source>
        <dbReference type="ARBA" id="ARBA00022917"/>
    </source>
</evidence>
<gene>
    <name evidence="9" type="primary">trpS</name>
    <name evidence="9" type="ORF">CARN1_2649</name>
</gene>
<dbReference type="GO" id="GO:0005829">
    <property type="term" value="C:cytosol"/>
    <property type="evidence" value="ECO:0007669"/>
    <property type="project" value="TreeGrafter"/>
</dbReference>
<dbReference type="GO" id="GO:0006436">
    <property type="term" value="P:tryptophanyl-tRNA aminoacylation"/>
    <property type="evidence" value="ECO:0007669"/>
    <property type="project" value="InterPro"/>
</dbReference>
<evidence type="ECO:0000256" key="8">
    <source>
        <dbReference type="ARBA" id="ARBA00049929"/>
    </source>
</evidence>
<keyword evidence="6" id="KW-0648">Protein biosynthesis</keyword>
<dbReference type="Gene3D" id="3.40.50.620">
    <property type="entry name" value="HUPs"/>
    <property type="match status" value="1"/>
</dbReference>
<dbReference type="InterPro" id="IPR002305">
    <property type="entry name" value="aa-tRNA-synth_Ic"/>
</dbReference>
<dbReference type="PANTHER" id="PTHR43766">
    <property type="entry name" value="TRYPTOPHAN--TRNA LIGASE, MITOCHONDRIAL"/>
    <property type="match status" value="1"/>
</dbReference>
<evidence type="ECO:0000256" key="4">
    <source>
        <dbReference type="ARBA" id="ARBA00022741"/>
    </source>
</evidence>
<dbReference type="AlphaFoldDB" id="E6PGJ1"/>
<dbReference type="InterPro" id="IPR014729">
    <property type="entry name" value="Rossmann-like_a/b/a_fold"/>
</dbReference>
<evidence type="ECO:0000256" key="2">
    <source>
        <dbReference type="ARBA" id="ARBA00013161"/>
    </source>
</evidence>
<evidence type="ECO:0000313" key="9">
    <source>
        <dbReference type="EMBL" id="CBH75579.1"/>
    </source>
</evidence>
<dbReference type="SUPFAM" id="SSF52374">
    <property type="entry name" value="Nucleotidylyl transferase"/>
    <property type="match status" value="1"/>
</dbReference>
<keyword evidence="4" id="KW-0547">Nucleotide-binding</keyword>
<dbReference type="CDD" id="cd00806">
    <property type="entry name" value="TrpRS_core"/>
    <property type="match status" value="1"/>
</dbReference>
<proteinExistence type="inferred from homology"/>
<dbReference type="EMBL" id="CABL01000011">
    <property type="protein sequence ID" value="CBH75579.1"/>
    <property type="molecule type" value="Genomic_DNA"/>
</dbReference>
<dbReference type="InterPro" id="IPR002306">
    <property type="entry name" value="Trp-tRNA-ligase"/>
</dbReference>
<comment type="similarity">
    <text evidence="1">Belongs to the class-I aminoacyl-tRNA synthetase family.</text>
</comment>
<dbReference type="GO" id="GO:0004830">
    <property type="term" value="F:tryptophan-tRNA ligase activity"/>
    <property type="evidence" value="ECO:0007669"/>
    <property type="project" value="UniProtKB-EC"/>
</dbReference>
<keyword evidence="5" id="KW-0067">ATP-binding</keyword>
<dbReference type="EC" id="6.1.1.2" evidence="2"/>
<dbReference type="PANTHER" id="PTHR43766:SF1">
    <property type="entry name" value="TRYPTOPHAN--TRNA LIGASE, MITOCHONDRIAL"/>
    <property type="match status" value="1"/>
</dbReference>
<accession>E6PGJ1</accession>
<evidence type="ECO:0000256" key="7">
    <source>
        <dbReference type="ARBA" id="ARBA00023146"/>
    </source>
</evidence>
<dbReference type="FunFam" id="1.10.240.10:FF:000005">
    <property type="entry name" value="Tryptophan--tRNA ligase"/>
    <property type="match status" value="1"/>
</dbReference>
<dbReference type="InterPro" id="IPR050203">
    <property type="entry name" value="Trp-tRNA_synthetase"/>
</dbReference>
<dbReference type="PROSITE" id="PS00178">
    <property type="entry name" value="AA_TRNA_LIGASE_I"/>
    <property type="match status" value="1"/>
</dbReference>
<name>E6PGJ1_9ZZZZ</name>
<dbReference type="Gene3D" id="1.10.240.10">
    <property type="entry name" value="Tyrosyl-Transfer RNA Synthetase"/>
    <property type="match status" value="1"/>
</dbReference>
<comment type="catalytic activity">
    <reaction evidence="8">
        <text>tRNA(Trp) + L-tryptophan + ATP = L-tryptophyl-tRNA(Trp) + AMP + diphosphate + H(+)</text>
        <dbReference type="Rhea" id="RHEA:24080"/>
        <dbReference type="Rhea" id="RHEA-COMP:9671"/>
        <dbReference type="Rhea" id="RHEA-COMP:9705"/>
        <dbReference type="ChEBI" id="CHEBI:15378"/>
        <dbReference type="ChEBI" id="CHEBI:30616"/>
        <dbReference type="ChEBI" id="CHEBI:33019"/>
        <dbReference type="ChEBI" id="CHEBI:57912"/>
        <dbReference type="ChEBI" id="CHEBI:78442"/>
        <dbReference type="ChEBI" id="CHEBI:78535"/>
        <dbReference type="ChEBI" id="CHEBI:456215"/>
        <dbReference type="EC" id="6.1.1.2"/>
    </reaction>
</comment>
<protein>
    <recommendedName>
        <fullName evidence="2">tryptophan--tRNA ligase</fullName>
        <ecNumber evidence="2">6.1.1.2</ecNumber>
    </recommendedName>
</protein>
<sequence>MAFERKPRVMSGMRPTGGLHIGHLVGVLTQWRDYCDSAEAYFEIADIHAYTTGFENPQAIRDERNEMVAVWLAAGVDPTKATIFLQSAVPEIAELHLLLSMITPLSWLERVPTYKGQIEALGAEIATYGFLGYPLLQLCDIAVVRGERVPVGRDQVAHLEFGREVVRRFNHLYGGGSEVLVEPQPTLSEFPEVPGTDGRKMSKSYDNAILIADDEATTTQRIRTMFTDPQKLRKGDPGRPEICPVFALWKLVPEAALERIATECRSGALGCAADKAAFAEALNAYLAPVRERYRLFRSDPGEVERIIAEGTARTRAVAGEVLAEVKRAMKLL</sequence>
<organism evidence="9">
    <name type="scientific">mine drainage metagenome</name>
    <dbReference type="NCBI Taxonomy" id="410659"/>
    <lineage>
        <taxon>unclassified sequences</taxon>
        <taxon>metagenomes</taxon>
        <taxon>ecological metagenomes</taxon>
    </lineage>
</organism>
<evidence type="ECO:0000256" key="3">
    <source>
        <dbReference type="ARBA" id="ARBA00022598"/>
    </source>
</evidence>